<dbReference type="AlphaFoldDB" id="A0A9X3DD49"/>
<organism evidence="1 2">
    <name type="scientific">Pedobacter agri</name>
    <dbReference type="NCBI Taxonomy" id="454586"/>
    <lineage>
        <taxon>Bacteria</taxon>
        <taxon>Pseudomonadati</taxon>
        <taxon>Bacteroidota</taxon>
        <taxon>Sphingobacteriia</taxon>
        <taxon>Sphingobacteriales</taxon>
        <taxon>Sphingobacteriaceae</taxon>
        <taxon>Pedobacter</taxon>
    </lineage>
</organism>
<dbReference type="SUPFAM" id="SSF48452">
    <property type="entry name" value="TPR-like"/>
    <property type="match status" value="1"/>
</dbReference>
<comment type="caution">
    <text evidence="1">The sequence shown here is derived from an EMBL/GenBank/DDBJ whole genome shotgun (WGS) entry which is preliminary data.</text>
</comment>
<accession>A0A9X3DD49</accession>
<gene>
    <name evidence="1" type="ORF">OQZ29_11690</name>
</gene>
<protein>
    <submittedName>
        <fullName evidence="1">SusD/RagB family nutrient-binding outer membrane lipoprotein</fullName>
    </submittedName>
</protein>
<dbReference type="InterPro" id="IPR041662">
    <property type="entry name" value="SusD-like_2"/>
</dbReference>
<keyword evidence="1" id="KW-0449">Lipoprotein</keyword>
<reference evidence="1" key="1">
    <citation type="submission" date="2022-11" db="EMBL/GenBank/DDBJ databases">
        <authorList>
            <person name="Graham C."/>
            <person name="Newman J.D."/>
        </authorList>
    </citation>
    <scope>NUCLEOTIDE SEQUENCE</scope>
    <source>
        <strain evidence="1">DSM 19486</strain>
    </source>
</reference>
<dbReference type="PROSITE" id="PS51257">
    <property type="entry name" value="PROKAR_LIPOPROTEIN"/>
    <property type="match status" value="1"/>
</dbReference>
<evidence type="ECO:0000313" key="1">
    <source>
        <dbReference type="EMBL" id="MCX3265412.1"/>
    </source>
</evidence>
<dbReference type="EMBL" id="JAPJUH010000003">
    <property type="protein sequence ID" value="MCX3265412.1"/>
    <property type="molecule type" value="Genomic_DNA"/>
</dbReference>
<dbReference type="Gene3D" id="1.25.40.390">
    <property type="match status" value="1"/>
</dbReference>
<dbReference type="Pfam" id="PF12771">
    <property type="entry name" value="SusD-like_2"/>
    <property type="match status" value="1"/>
</dbReference>
<sequence>MKNNIKKLVILLVGSSLTFSSCQKDFIAINTDPINIIDTTPDKLMAPALVNSLSLGMFRNRNFNNELMQVTVNQDDGDATVFRYQYRRTFADYLYNGWYIQLTNFKDMYNKASEPGKLNKSYQGISLVMQSWLYANLTDTYGDIPFSESNKGSEVTEPKFDTQKDVYLGIFKMLEEANTLLSSGTAIAAISDPVYKGDIAKWRKFSNSLYLRLLLRVSGKADVSAQVIAKIKEIANTNTTQYPIIANNGESAKLLWNGGINVSDPYTSPLVNGIREQDYRAPAIASFFIDRLVAWKDPRIDISAAKGYANAGINRWGISQGPSGFAGVPSGYLVGGGAPKQAYFYSFAQTVSSVAVNARSLQANPLTGIFINYAEVQFILAEAALRGYITGSAEAYYNTGIANSINYWVPSFTTSTTAAEFLDYINEADIEWGTYNTGQFVDKLEQIHMQKYYALFMVDMQQWYEYRRTGHPYLPKGPGLANGGVMPARMTYPVYIQSTNPTNYRLAVASMGGDEINTQVWWQKP</sequence>
<evidence type="ECO:0000313" key="2">
    <source>
        <dbReference type="Proteomes" id="UP001142592"/>
    </source>
</evidence>
<dbReference type="InterPro" id="IPR011990">
    <property type="entry name" value="TPR-like_helical_dom_sf"/>
</dbReference>
<keyword evidence="2" id="KW-1185">Reference proteome</keyword>
<dbReference type="RefSeq" id="WP_010603238.1">
    <property type="nucleotide sequence ID" value="NZ_JAPJUH010000003.1"/>
</dbReference>
<name>A0A9X3DD49_9SPHI</name>
<dbReference type="Proteomes" id="UP001142592">
    <property type="component" value="Unassembled WGS sequence"/>
</dbReference>
<proteinExistence type="predicted"/>